<feature type="active site" description="Proton donor" evidence="7">
    <location>
        <position position="278"/>
    </location>
</feature>
<dbReference type="InterPro" id="IPR027268">
    <property type="entry name" value="Peptidase_M4/M1_CTD_sf"/>
</dbReference>
<dbReference type="EMBL" id="BLWC01000001">
    <property type="protein sequence ID" value="GFM97089.1"/>
    <property type="molecule type" value="Genomic_DNA"/>
</dbReference>
<evidence type="ECO:0000256" key="1">
    <source>
        <dbReference type="ARBA" id="ARBA00009388"/>
    </source>
</evidence>
<evidence type="ECO:0000259" key="9">
    <source>
        <dbReference type="Pfam" id="PF01447"/>
    </source>
</evidence>
<feature type="domain" description="Peptidase M4 C-terminal" evidence="10">
    <location>
        <begin position="187"/>
        <end position="355"/>
    </location>
</feature>
<accession>A0A7J0C3K9</accession>
<comment type="caution">
    <text evidence="11">The sequence shown here is derived from an EMBL/GenBank/DDBJ whole genome shotgun (WGS) entry which is preliminary data.</text>
</comment>
<name>A0A7J0C3K9_9ACTN</name>
<evidence type="ECO:0000256" key="7">
    <source>
        <dbReference type="PIRSR" id="PIRSR623612-1"/>
    </source>
</evidence>
<comment type="function">
    <text evidence="8">Extracellular zinc metalloprotease.</text>
</comment>
<dbReference type="InterPro" id="IPR052759">
    <property type="entry name" value="Metalloprotease_M4"/>
</dbReference>
<dbReference type="PRINTS" id="PR00730">
    <property type="entry name" value="THERMOLYSIN"/>
</dbReference>
<dbReference type="EMBL" id="JACCCF010000001">
    <property type="protein sequence ID" value="NYE40781.1"/>
    <property type="molecule type" value="Genomic_DNA"/>
</dbReference>
<dbReference type="Proteomes" id="UP000530403">
    <property type="component" value="Unassembled WGS sequence"/>
</dbReference>
<dbReference type="AlphaFoldDB" id="A0A7J0C3K9"/>
<evidence type="ECO:0000256" key="8">
    <source>
        <dbReference type="RuleBase" id="RU366073"/>
    </source>
</evidence>
<comment type="similarity">
    <text evidence="1 8">Belongs to the peptidase M4 family.</text>
</comment>
<keyword evidence="2 8" id="KW-0645">Protease</keyword>
<dbReference type="PANTHER" id="PTHR43579">
    <property type="match status" value="1"/>
</dbReference>
<organism evidence="11 13">
    <name type="scientific">Streptomyces fulvorobeus</name>
    <dbReference type="NCBI Taxonomy" id="284028"/>
    <lineage>
        <taxon>Bacteria</taxon>
        <taxon>Bacillati</taxon>
        <taxon>Actinomycetota</taxon>
        <taxon>Actinomycetes</taxon>
        <taxon>Kitasatosporales</taxon>
        <taxon>Streptomycetaceae</taxon>
        <taxon>Streptomyces</taxon>
    </lineage>
</organism>
<evidence type="ECO:0000313" key="11">
    <source>
        <dbReference type="EMBL" id="GFM97089.1"/>
    </source>
</evidence>
<keyword evidence="8" id="KW-0964">Secreted</keyword>
<evidence type="ECO:0000313" key="13">
    <source>
        <dbReference type="Proteomes" id="UP000498980"/>
    </source>
</evidence>
<dbReference type="GO" id="GO:0046872">
    <property type="term" value="F:metal ion binding"/>
    <property type="evidence" value="ECO:0007669"/>
    <property type="project" value="UniProtKB-UniRule"/>
</dbReference>
<proteinExistence type="inferred from homology"/>
<evidence type="ECO:0000259" key="10">
    <source>
        <dbReference type="Pfam" id="PF02868"/>
    </source>
</evidence>
<dbReference type="Gene3D" id="1.10.390.10">
    <property type="entry name" value="Neutral Protease Domain 2"/>
    <property type="match status" value="1"/>
</dbReference>
<keyword evidence="5 8" id="KW-0862">Zinc</keyword>
<feature type="domain" description="Peptidase M4" evidence="9">
    <location>
        <begin position="100"/>
        <end position="184"/>
    </location>
</feature>
<dbReference type="GO" id="GO:0006508">
    <property type="term" value="P:proteolysis"/>
    <property type="evidence" value="ECO:0007669"/>
    <property type="project" value="UniProtKB-KW"/>
</dbReference>
<keyword evidence="4 8" id="KW-0378">Hydrolase</keyword>
<dbReference type="SUPFAM" id="SSF55486">
    <property type="entry name" value="Metalloproteases ('zincins'), catalytic domain"/>
    <property type="match status" value="1"/>
</dbReference>
<evidence type="ECO:0000256" key="3">
    <source>
        <dbReference type="ARBA" id="ARBA00022723"/>
    </source>
</evidence>
<evidence type="ECO:0000256" key="2">
    <source>
        <dbReference type="ARBA" id="ARBA00022670"/>
    </source>
</evidence>
<comment type="subcellular location">
    <subcellularLocation>
        <location evidence="8">Secreted</location>
    </subcellularLocation>
</comment>
<dbReference type="InterPro" id="IPR013856">
    <property type="entry name" value="Peptidase_M4_domain"/>
</dbReference>
<evidence type="ECO:0000313" key="12">
    <source>
        <dbReference type="EMBL" id="NYE40781.1"/>
    </source>
</evidence>
<evidence type="ECO:0000256" key="6">
    <source>
        <dbReference type="ARBA" id="ARBA00023049"/>
    </source>
</evidence>
<keyword evidence="3" id="KW-0479">Metal-binding</keyword>
<reference evidence="11 13" key="1">
    <citation type="submission" date="2020-05" db="EMBL/GenBank/DDBJ databases">
        <title>Whole genome shotgun sequence of Streptomyces fulvorobeus NBRC 15897.</title>
        <authorList>
            <person name="Komaki H."/>
            <person name="Tamura T."/>
        </authorList>
    </citation>
    <scope>NUCLEOTIDE SEQUENCE [LARGE SCALE GENOMIC DNA]</scope>
    <source>
        <strain evidence="11 13">NBRC 15897</strain>
    </source>
</reference>
<reference evidence="12 14" key="2">
    <citation type="submission" date="2020-07" db="EMBL/GenBank/DDBJ databases">
        <title>Sequencing the genomes of 1000 actinobacteria strains.</title>
        <authorList>
            <person name="Klenk H.-P."/>
        </authorList>
    </citation>
    <scope>NUCLEOTIDE SEQUENCE [LARGE SCALE GENOMIC DNA]</scope>
    <source>
        <strain evidence="12 14">DSM 41455</strain>
    </source>
</reference>
<dbReference type="InterPro" id="IPR023612">
    <property type="entry name" value="Peptidase_M4"/>
</dbReference>
<sequence length="369" mass="39215">MQPRLSNGPGPVLCTIVPPQILDRLSQSDDPLLSGPARRTLEADGVRRARRRLTALATVPAFRTASGTPPTTPHRTLYDCRHGTDLPGHKVRGEGEDPTQDASVNRAYAGLGATFDLLHTEYGRSSIDGNGLPLTGSVHYGEKYNNAFFDGEQMVFGDGDGEIFLDFTLAVDVIAHELAHGLTQYTANLVYEGQSGALNESVSDVFGALVKQYSLCQNAREADWLIGAGLLAPRVSGVALRSMKAPGTAYDDDVLGKDPQPATMDDYIQTDEDNGGVHLNSGIPNRAFYLLATALGGNAWERAGHIWYDVLTGGELAADAEFAEFARLTVAAAKTRFGAGDEAEAVVKAWSEVGVPTTSTPAAPSPSVD</sequence>
<dbReference type="GO" id="GO:0004222">
    <property type="term" value="F:metalloendopeptidase activity"/>
    <property type="evidence" value="ECO:0007669"/>
    <property type="project" value="UniProtKB-UniRule"/>
</dbReference>
<dbReference type="GO" id="GO:0005576">
    <property type="term" value="C:extracellular region"/>
    <property type="evidence" value="ECO:0007669"/>
    <property type="project" value="UniProtKB-SubCell"/>
</dbReference>
<gene>
    <name evidence="12" type="ORF">HEB29_001792</name>
    <name evidence="11" type="ORF">Sfulv_19000</name>
</gene>
<evidence type="ECO:0000313" key="14">
    <source>
        <dbReference type="Proteomes" id="UP000530403"/>
    </source>
</evidence>
<dbReference type="InterPro" id="IPR001570">
    <property type="entry name" value="Peptidase_M4_C_domain"/>
</dbReference>
<keyword evidence="6 8" id="KW-0482">Metalloprotease</keyword>
<comment type="cofactor">
    <cofactor evidence="8">
        <name>Zn(2+)</name>
        <dbReference type="ChEBI" id="CHEBI:29105"/>
    </cofactor>
</comment>
<evidence type="ECO:0000256" key="4">
    <source>
        <dbReference type="ARBA" id="ARBA00022801"/>
    </source>
</evidence>
<dbReference type="Pfam" id="PF01447">
    <property type="entry name" value="Peptidase_M4"/>
    <property type="match status" value="1"/>
</dbReference>
<dbReference type="PANTHER" id="PTHR43579:SF1">
    <property type="entry name" value="NEUTRAL METALLOPROTEINASE"/>
    <property type="match status" value="1"/>
</dbReference>
<dbReference type="Gene3D" id="3.10.170.10">
    <property type="match status" value="1"/>
</dbReference>
<dbReference type="Pfam" id="PF02868">
    <property type="entry name" value="Peptidase_M4_C"/>
    <property type="match status" value="1"/>
</dbReference>
<evidence type="ECO:0000256" key="5">
    <source>
        <dbReference type="ARBA" id="ARBA00022833"/>
    </source>
</evidence>
<dbReference type="Proteomes" id="UP000498980">
    <property type="component" value="Unassembled WGS sequence"/>
</dbReference>
<protein>
    <recommendedName>
        <fullName evidence="8">Neutral metalloproteinase</fullName>
        <ecNumber evidence="8">3.4.24.-</ecNumber>
    </recommendedName>
</protein>
<feature type="active site" evidence="7">
    <location>
        <position position="177"/>
    </location>
</feature>
<dbReference type="CDD" id="cd09597">
    <property type="entry name" value="M4_TLP"/>
    <property type="match status" value="1"/>
</dbReference>
<dbReference type="EC" id="3.4.24.-" evidence="8"/>
<keyword evidence="13" id="KW-1185">Reference proteome</keyword>
<dbReference type="RefSeq" id="WP_173313203.1">
    <property type="nucleotide sequence ID" value="NZ_BAAAUE010000007.1"/>
</dbReference>